<proteinExistence type="predicted"/>
<keyword evidence="2" id="KW-1185">Reference proteome</keyword>
<gene>
    <name evidence="1" type="ORF">F5148DRAFT_973297</name>
</gene>
<protein>
    <submittedName>
        <fullName evidence="1">Transthyretin</fullName>
    </submittedName>
</protein>
<evidence type="ECO:0000313" key="1">
    <source>
        <dbReference type="EMBL" id="KAI9512494.1"/>
    </source>
</evidence>
<sequence>MSSSPITCHVLDSSIGKPAAGVGVNLHWQIRHASATCRGHGSTNADGRCTDLLSGNQPLAHRDSLKLEAGGVYKIVFETKDYFDKAGKATFYPWVEIPFIVTNPDEHHHIPLLISPFSYTTYRGS</sequence>
<reference evidence="1" key="1">
    <citation type="submission" date="2021-03" db="EMBL/GenBank/DDBJ databases">
        <title>Evolutionary priming and transition to the ectomycorrhizal habit in an iconic lineage of mushroom-forming fungi: is preadaptation a requirement?</title>
        <authorList>
            <consortium name="DOE Joint Genome Institute"/>
            <person name="Looney B.P."/>
            <person name="Miyauchi S."/>
            <person name="Morin E."/>
            <person name="Drula E."/>
            <person name="Courty P.E."/>
            <person name="Chicoki N."/>
            <person name="Fauchery L."/>
            <person name="Kohler A."/>
            <person name="Kuo A."/>
            <person name="LaButti K."/>
            <person name="Pangilinan J."/>
            <person name="Lipzen A."/>
            <person name="Riley R."/>
            <person name="Andreopoulos W."/>
            <person name="He G."/>
            <person name="Johnson J."/>
            <person name="Barry K.W."/>
            <person name="Grigoriev I.V."/>
            <person name="Nagy L."/>
            <person name="Hibbett D."/>
            <person name="Henrissat B."/>
            <person name="Matheny P.B."/>
            <person name="Labbe J."/>
            <person name="Martin A.F."/>
        </authorList>
    </citation>
    <scope>NUCLEOTIDE SEQUENCE</scope>
    <source>
        <strain evidence="1">BPL698</strain>
    </source>
</reference>
<dbReference type="EMBL" id="JAGFNK010000008">
    <property type="protein sequence ID" value="KAI9512494.1"/>
    <property type="molecule type" value="Genomic_DNA"/>
</dbReference>
<dbReference type="Proteomes" id="UP001207468">
    <property type="component" value="Unassembled WGS sequence"/>
</dbReference>
<name>A0ACC0UL88_9AGAM</name>
<organism evidence="1 2">
    <name type="scientific">Russula earlei</name>
    <dbReference type="NCBI Taxonomy" id="71964"/>
    <lineage>
        <taxon>Eukaryota</taxon>
        <taxon>Fungi</taxon>
        <taxon>Dikarya</taxon>
        <taxon>Basidiomycota</taxon>
        <taxon>Agaricomycotina</taxon>
        <taxon>Agaricomycetes</taxon>
        <taxon>Russulales</taxon>
        <taxon>Russulaceae</taxon>
        <taxon>Russula</taxon>
    </lineage>
</organism>
<comment type="caution">
    <text evidence="1">The sequence shown here is derived from an EMBL/GenBank/DDBJ whole genome shotgun (WGS) entry which is preliminary data.</text>
</comment>
<evidence type="ECO:0000313" key="2">
    <source>
        <dbReference type="Proteomes" id="UP001207468"/>
    </source>
</evidence>
<accession>A0ACC0UL88</accession>